<dbReference type="AlphaFoldDB" id="A0AAW7QZ31"/>
<dbReference type="InterPro" id="IPR007055">
    <property type="entry name" value="BON_dom"/>
</dbReference>
<dbReference type="Gene3D" id="3.30.1340.30">
    <property type="match status" value="1"/>
</dbReference>
<dbReference type="SMART" id="SM00749">
    <property type="entry name" value="BON"/>
    <property type="match status" value="1"/>
</dbReference>
<sequence length="124" mass="13043">MKNLRIASLIAGVFTATLGSAAVAATVEYAQQHAENAASSTETAVEETKGYLSDAALTTKVKSTILASDALNVIEINVETSNGIVQLSGFVKQEEDIDTAERISRGIEGVKDVKNDIKVKTEAS</sequence>
<evidence type="ECO:0000259" key="7">
    <source>
        <dbReference type="PROSITE" id="PS50914"/>
    </source>
</evidence>
<proteinExistence type="predicted"/>
<dbReference type="InterPro" id="IPR051686">
    <property type="entry name" value="Lipoprotein_DolP"/>
</dbReference>
<evidence type="ECO:0000313" key="9">
    <source>
        <dbReference type="EMBL" id="MDN7128385.1"/>
    </source>
</evidence>
<accession>A0AAW7QZ31</accession>
<evidence type="ECO:0000256" key="6">
    <source>
        <dbReference type="SAM" id="SignalP"/>
    </source>
</evidence>
<feature type="signal peptide" evidence="6">
    <location>
        <begin position="1"/>
        <end position="24"/>
    </location>
</feature>
<comment type="subcellular location">
    <subcellularLocation>
        <location evidence="1">Periplasm</location>
    </subcellularLocation>
</comment>
<name>A0AAW7QZ31_9GAMM</name>
<dbReference type="Pfam" id="PF04972">
    <property type="entry name" value="BON"/>
    <property type="match status" value="1"/>
</dbReference>
<dbReference type="PROSITE" id="PS50914">
    <property type="entry name" value="BON"/>
    <property type="match status" value="1"/>
</dbReference>
<gene>
    <name evidence="8" type="ORF">J6I90_04485</name>
    <name evidence="9" type="ORF">J6I92_00650</name>
</gene>
<dbReference type="InterPro" id="IPR014004">
    <property type="entry name" value="Transpt-assoc_nodulatn_dom_bac"/>
</dbReference>
<dbReference type="EMBL" id="JAGGJC010000001">
    <property type="protein sequence ID" value="MDN7128385.1"/>
    <property type="molecule type" value="Genomic_DNA"/>
</dbReference>
<comment type="caution">
    <text evidence="8">The sequence shown here is derived from an EMBL/GenBank/DDBJ whole genome shotgun (WGS) entry which is preliminary data.</text>
</comment>
<keyword evidence="2 6" id="KW-0732">Signal</keyword>
<evidence type="ECO:0000256" key="1">
    <source>
        <dbReference type="ARBA" id="ARBA00004418"/>
    </source>
</evidence>
<evidence type="ECO:0000256" key="4">
    <source>
        <dbReference type="ARBA" id="ARBA00022764"/>
    </source>
</evidence>
<dbReference type="PANTHER" id="PTHR34606">
    <property type="entry name" value="BON DOMAIN-CONTAINING PROTEIN"/>
    <property type="match status" value="1"/>
</dbReference>
<evidence type="ECO:0000256" key="5">
    <source>
        <dbReference type="ARBA" id="ARBA00070588"/>
    </source>
</evidence>
<evidence type="ECO:0000256" key="3">
    <source>
        <dbReference type="ARBA" id="ARBA00022737"/>
    </source>
</evidence>
<protein>
    <recommendedName>
        <fullName evidence="5">Osmotically-inducible protein Y</fullName>
    </recommendedName>
</protein>
<feature type="chain" id="PRO_5043880144" description="Osmotically-inducible protein Y" evidence="6">
    <location>
        <begin position="25"/>
        <end position="124"/>
    </location>
</feature>
<evidence type="ECO:0000313" key="10">
    <source>
        <dbReference type="Proteomes" id="UP001169491"/>
    </source>
</evidence>
<dbReference type="FunFam" id="3.30.1340.30:FF:000001">
    <property type="entry name" value="Molecular chaperone OsmY"/>
    <property type="match status" value="1"/>
</dbReference>
<evidence type="ECO:0000256" key="2">
    <source>
        <dbReference type="ARBA" id="ARBA00022729"/>
    </source>
</evidence>
<evidence type="ECO:0000313" key="11">
    <source>
        <dbReference type="Proteomes" id="UP001169492"/>
    </source>
</evidence>
<dbReference type="Proteomes" id="UP001169492">
    <property type="component" value="Unassembled WGS sequence"/>
</dbReference>
<keyword evidence="3" id="KW-0677">Repeat</keyword>
<dbReference type="GO" id="GO:0042597">
    <property type="term" value="C:periplasmic space"/>
    <property type="evidence" value="ECO:0007669"/>
    <property type="project" value="UniProtKB-SubCell"/>
</dbReference>
<dbReference type="PANTHER" id="PTHR34606:SF16">
    <property type="entry name" value="BON DOMAIN-CONTAINING PROTEIN"/>
    <property type="match status" value="1"/>
</dbReference>
<keyword evidence="10" id="KW-1185">Reference proteome</keyword>
<dbReference type="RefSeq" id="WP_301720546.1">
    <property type="nucleotide sequence ID" value="NZ_JAGGJB010000002.1"/>
</dbReference>
<dbReference type="EMBL" id="JAGGJB010000002">
    <property type="protein sequence ID" value="MDN7124128.1"/>
    <property type="molecule type" value="Genomic_DNA"/>
</dbReference>
<feature type="domain" description="BON" evidence="7">
    <location>
        <begin position="53"/>
        <end position="121"/>
    </location>
</feature>
<reference evidence="10 11" key="1">
    <citation type="submission" date="2021-03" db="EMBL/GenBank/DDBJ databases">
        <title>Pseudidiomarina terrestris, a new bacterium isolated from saline soil.</title>
        <authorList>
            <person name="Galisteo C."/>
            <person name="De La Haba R."/>
            <person name="Sanchez-Porro C."/>
            <person name="Ventosa A."/>
        </authorList>
    </citation>
    <scope>NUCLEOTIDE SEQUENCE [LARGE SCALE GENOMIC DNA]</scope>
    <source>
        <strain evidence="8 11">1APP75-32.1</strain>
        <strain evidence="10">1APR75-15</strain>
        <strain evidence="9">1ASR75-15</strain>
    </source>
</reference>
<organism evidence="8 11">
    <name type="scientific">Pseudidiomarina terrestris</name>
    <dbReference type="NCBI Taxonomy" id="2820060"/>
    <lineage>
        <taxon>Bacteria</taxon>
        <taxon>Pseudomonadati</taxon>
        <taxon>Pseudomonadota</taxon>
        <taxon>Gammaproteobacteria</taxon>
        <taxon>Alteromonadales</taxon>
        <taxon>Idiomarinaceae</taxon>
        <taxon>Pseudidiomarina</taxon>
    </lineage>
</organism>
<dbReference type="Proteomes" id="UP001169491">
    <property type="component" value="Unassembled WGS sequence"/>
</dbReference>
<evidence type="ECO:0000313" key="8">
    <source>
        <dbReference type="EMBL" id="MDN7124128.1"/>
    </source>
</evidence>
<keyword evidence="4" id="KW-0574">Periplasm</keyword>